<keyword evidence="3" id="KW-1185">Reference proteome</keyword>
<evidence type="ECO:0000313" key="3">
    <source>
        <dbReference type="Proteomes" id="UP001596977"/>
    </source>
</evidence>
<organism evidence="2 3">
    <name type="scientific">Sphingomonas canadensis</name>
    <dbReference type="NCBI Taxonomy" id="1219257"/>
    <lineage>
        <taxon>Bacteria</taxon>
        <taxon>Pseudomonadati</taxon>
        <taxon>Pseudomonadota</taxon>
        <taxon>Alphaproteobacteria</taxon>
        <taxon>Sphingomonadales</taxon>
        <taxon>Sphingomonadaceae</taxon>
        <taxon>Sphingomonas</taxon>
    </lineage>
</organism>
<proteinExistence type="predicted"/>
<evidence type="ECO:0000313" key="2">
    <source>
        <dbReference type="EMBL" id="MFD0946415.1"/>
    </source>
</evidence>
<keyword evidence="1" id="KW-0472">Membrane</keyword>
<keyword evidence="1" id="KW-0812">Transmembrane</keyword>
<protein>
    <recommendedName>
        <fullName evidence="4">Glycine zipper family protein</fullName>
    </recommendedName>
</protein>
<evidence type="ECO:0000256" key="1">
    <source>
        <dbReference type="SAM" id="Phobius"/>
    </source>
</evidence>
<keyword evidence="1" id="KW-1133">Transmembrane helix</keyword>
<sequence length="59" mass="5824">MSSSNTPNPVAGGSLLALFLIAGAIVGMIYGQPTIGLLGGAGGGIAVATLLWLKDRKRG</sequence>
<evidence type="ECO:0008006" key="4">
    <source>
        <dbReference type="Google" id="ProtNLM"/>
    </source>
</evidence>
<feature type="transmembrane region" description="Helical" evidence="1">
    <location>
        <begin position="35"/>
        <end position="53"/>
    </location>
</feature>
<comment type="caution">
    <text evidence="2">The sequence shown here is derived from an EMBL/GenBank/DDBJ whole genome shotgun (WGS) entry which is preliminary data.</text>
</comment>
<dbReference type="EMBL" id="JBHTJG010000003">
    <property type="protein sequence ID" value="MFD0946415.1"/>
    <property type="molecule type" value="Genomic_DNA"/>
</dbReference>
<reference evidence="3" key="1">
    <citation type="journal article" date="2019" name="Int. J. Syst. Evol. Microbiol.">
        <title>The Global Catalogue of Microorganisms (GCM) 10K type strain sequencing project: providing services to taxonomists for standard genome sequencing and annotation.</title>
        <authorList>
            <consortium name="The Broad Institute Genomics Platform"/>
            <consortium name="The Broad Institute Genome Sequencing Center for Infectious Disease"/>
            <person name="Wu L."/>
            <person name="Ma J."/>
        </authorList>
    </citation>
    <scope>NUCLEOTIDE SEQUENCE [LARGE SCALE GENOMIC DNA]</scope>
    <source>
        <strain evidence="3">CCUG 62982</strain>
    </source>
</reference>
<dbReference type="Proteomes" id="UP001596977">
    <property type="component" value="Unassembled WGS sequence"/>
</dbReference>
<accession>A0ABW3H4L8</accession>
<feature type="transmembrane region" description="Helical" evidence="1">
    <location>
        <begin position="12"/>
        <end position="29"/>
    </location>
</feature>
<gene>
    <name evidence="2" type="ORF">ACFQ1E_08710</name>
</gene>
<dbReference type="RefSeq" id="WP_264943784.1">
    <property type="nucleotide sequence ID" value="NZ_JAPDRA010000003.1"/>
</dbReference>
<name>A0ABW3H4L8_9SPHN</name>